<dbReference type="Proteomes" id="UP000095038">
    <property type="component" value="Unassembled WGS sequence"/>
</dbReference>
<protein>
    <submittedName>
        <fullName evidence="1">Uncharacterized protein</fullName>
    </submittedName>
</protein>
<evidence type="ECO:0000313" key="2">
    <source>
        <dbReference type="Proteomes" id="UP000095038"/>
    </source>
</evidence>
<evidence type="ECO:0000313" key="1">
    <source>
        <dbReference type="EMBL" id="ODV63526.1"/>
    </source>
</evidence>
<dbReference type="RefSeq" id="XP_020049833.1">
    <property type="nucleotide sequence ID" value="XM_020195218.1"/>
</dbReference>
<organism evidence="1 2">
    <name type="scientific">Ascoidea rubescens DSM 1968</name>
    <dbReference type="NCBI Taxonomy" id="1344418"/>
    <lineage>
        <taxon>Eukaryota</taxon>
        <taxon>Fungi</taxon>
        <taxon>Dikarya</taxon>
        <taxon>Ascomycota</taxon>
        <taxon>Saccharomycotina</taxon>
        <taxon>Saccharomycetes</taxon>
        <taxon>Ascoideaceae</taxon>
        <taxon>Ascoidea</taxon>
    </lineage>
</organism>
<dbReference type="AlphaFoldDB" id="A0A1D2VPJ7"/>
<dbReference type="EMBL" id="KV454475">
    <property type="protein sequence ID" value="ODV63526.1"/>
    <property type="molecule type" value="Genomic_DNA"/>
</dbReference>
<gene>
    <name evidence="1" type="ORF">ASCRUDRAFT_96712</name>
</gene>
<accession>A0A1D2VPJ7</accession>
<proteinExistence type="predicted"/>
<dbReference type="GeneID" id="30968854"/>
<keyword evidence="2" id="KW-1185">Reference proteome</keyword>
<sequence length="57" mass="7004">MKIRNKTNLQDFMNSFYHITQEFVLSMLIKLRKKSILYTYNVRSDVKTVEEYRKDIL</sequence>
<name>A0A1D2VPJ7_9ASCO</name>
<reference evidence="2" key="1">
    <citation type="submission" date="2016-05" db="EMBL/GenBank/DDBJ databases">
        <title>Comparative genomics of biotechnologically important yeasts.</title>
        <authorList>
            <consortium name="DOE Joint Genome Institute"/>
            <person name="Riley R."/>
            <person name="Haridas S."/>
            <person name="Wolfe K.H."/>
            <person name="Lopes M.R."/>
            <person name="Hittinger C.T."/>
            <person name="Goker M."/>
            <person name="Salamov A."/>
            <person name="Wisecaver J."/>
            <person name="Long T.M."/>
            <person name="Aerts A.L."/>
            <person name="Barry K."/>
            <person name="Choi C."/>
            <person name="Clum A."/>
            <person name="Coughlan A.Y."/>
            <person name="Deshpande S."/>
            <person name="Douglass A.P."/>
            <person name="Hanson S.J."/>
            <person name="Klenk H.-P."/>
            <person name="Labutti K."/>
            <person name="Lapidus A."/>
            <person name="Lindquist E."/>
            <person name="Lipzen A."/>
            <person name="Meier-Kolthoff J.P."/>
            <person name="Ohm R.A."/>
            <person name="Otillar R.P."/>
            <person name="Pangilinan J."/>
            <person name="Peng Y."/>
            <person name="Rokas A."/>
            <person name="Rosa C.A."/>
            <person name="Scheuner C."/>
            <person name="Sibirny A.A."/>
            <person name="Slot J.C."/>
            <person name="Stielow J.B."/>
            <person name="Sun H."/>
            <person name="Kurtzman C.P."/>
            <person name="Blackwell M."/>
            <person name="Grigoriev I.V."/>
            <person name="Jeffries T.W."/>
        </authorList>
    </citation>
    <scope>NUCLEOTIDE SEQUENCE [LARGE SCALE GENOMIC DNA]</scope>
    <source>
        <strain evidence="2">DSM 1968</strain>
    </source>
</reference>
<dbReference type="InParanoid" id="A0A1D2VPJ7"/>